<evidence type="ECO:0000313" key="6">
    <source>
        <dbReference type="Proteomes" id="UP000006727"/>
    </source>
</evidence>
<dbReference type="Proteomes" id="UP000006727">
    <property type="component" value="Chromosome 17"/>
</dbReference>
<feature type="region of interest" description="Disordered" evidence="3">
    <location>
        <begin position="217"/>
        <end position="248"/>
    </location>
</feature>
<name>A0A2K1J389_PHYPA</name>
<evidence type="ECO:0008006" key="7">
    <source>
        <dbReference type="Google" id="ProtNLM"/>
    </source>
</evidence>
<keyword evidence="1" id="KW-0112">Calmodulin-binding</keyword>
<sequence length="265" mass="30108">MVLILRDGFTSQCMERRMTICCCTQVINRVRVKSHQMVQSCEEGLPLAFQGEATPDQSPKADQGDEKQQLLTKHDFPPQAHPLSLFEIISHKLVQGQPPKVLQPQSPKREEKQVLEHEEDASEQEEVEEQEAAATTIQQRFLTIPLALKGLVRLQALVRGHLVRRQAAKTLRTMEAIVRVQAVFRGRPVRMCFKGGLESCKKLQNIKSRQGEDCRKYREASKGKSSNYGASHQQLKETTPNHSSSFTDCDANHPQKGWAWVELWT</sequence>
<comment type="similarity">
    <text evidence="2">Belongs to the IQD family.</text>
</comment>
<feature type="compositionally biased region" description="Basic and acidic residues" evidence="3">
    <location>
        <begin position="107"/>
        <end position="116"/>
    </location>
</feature>
<dbReference type="PANTHER" id="PTHR32295">
    <property type="entry name" value="IQ-DOMAIN 5-RELATED"/>
    <property type="match status" value="1"/>
</dbReference>
<organism evidence="4">
    <name type="scientific">Physcomitrium patens</name>
    <name type="common">Spreading-leaved earth moss</name>
    <name type="synonym">Physcomitrella patens</name>
    <dbReference type="NCBI Taxonomy" id="3218"/>
    <lineage>
        <taxon>Eukaryota</taxon>
        <taxon>Viridiplantae</taxon>
        <taxon>Streptophyta</taxon>
        <taxon>Embryophyta</taxon>
        <taxon>Bryophyta</taxon>
        <taxon>Bryophytina</taxon>
        <taxon>Bryopsida</taxon>
        <taxon>Funariidae</taxon>
        <taxon>Funariales</taxon>
        <taxon>Funariaceae</taxon>
        <taxon>Physcomitrium</taxon>
    </lineage>
</organism>
<evidence type="ECO:0000256" key="1">
    <source>
        <dbReference type="ARBA" id="ARBA00022860"/>
    </source>
</evidence>
<evidence type="ECO:0000256" key="2">
    <source>
        <dbReference type="ARBA" id="ARBA00024341"/>
    </source>
</evidence>
<dbReference type="Gramene" id="Pp3c17_9350V3.1">
    <property type="protein sequence ID" value="Pp3c17_9350V3.1"/>
    <property type="gene ID" value="Pp3c17_9350"/>
</dbReference>
<protein>
    <recommendedName>
        <fullName evidence="7">DUF4005 domain-containing protein</fullName>
    </recommendedName>
</protein>
<dbReference type="EMBL" id="ABEU02000017">
    <property type="protein sequence ID" value="PNR35998.1"/>
    <property type="molecule type" value="Genomic_DNA"/>
</dbReference>
<dbReference type="InParanoid" id="A0A2K1J389"/>
<evidence type="ECO:0000313" key="4">
    <source>
        <dbReference type="EMBL" id="PNR35998.1"/>
    </source>
</evidence>
<dbReference type="PANTHER" id="PTHR32295:SF6">
    <property type="entry name" value="PROTEIN IQ-DOMAIN 18"/>
    <property type="match status" value="1"/>
</dbReference>
<dbReference type="Gene3D" id="1.20.5.190">
    <property type="match status" value="1"/>
</dbReference>
<dbReference type="Gramene" id="Pp3c17_9350V3.2">
    <property type="protein sequence ID" value="Pp3c17_9350V3.2"/>
    <property type="gene ID" value="Pp3c17_9350"/>
</dbReference>
<dbReference type="EnsemblPlants" id="Pp3c17_9350V3.1">
    <property type="protein sequence ID" value="Pp3c17_9350V3.1"/>
    <property type="gene ID" value="Pp3c17_9350"/>
</dbReference>
<gene>
    <name evidence="4" type="ORF">PHYPA_021848</name>
</gene>
<dbReference type="PROSITE" id="PS50096">
    <property type="entry name" value="IQ"/>
    <property type="match status" value="2"/>
</dbReference>
<reference evidence="4 6" key="2">
    <citation type="journal article" date="2018" name="Plant J.">
        <title>The Physcomitrella patens chromosome-scale assembly reveals moss genome structure and evolution.</title>
        <authorList>
            <person name="Lang D."/>
            <person name="Ullrich K.K."/>
            <person name="Murat F."/>
            <person name="Fuchs J."/>
            <person name="Jenkins J."/>
            <person name="Haas F.B."/>
            <person name="Piednoel M."/>
            <person name="Gundlach H."/>
            <person name="Van Bel M."/>
            <person name="Meyberg R."/>
            <person name="Vives C."/>
            <person name="Morata J."/>
            <person name="Symeonidi A."/>
            <person name="Hiss M."/>
            <person name="Muchero W."/>
            <person name="Kamisugi Y."/>
            <person name="Saleh O."/>
            <person name="Blanc G."/>
            <person name="Decker E.L."/>
            <person name="van Gessel N."/>
            <person name="Grimwood J."/>
            <person name="Hayes R.D."/>
            <person name="Graham S.W."/>
            <person name="Gunter L.E."/>
            <person name="McDaniel S.F."/>
            <person name="Hoernstein S.N.W."/>
            <person name="Larsson A."/>
            <person name="Li F.W."/>
            <person name="Perroud P.F."/>
            <person name="Phillips J."/>
            <person name="Ranjan P."/>
            <person name="Rokshar D.S."/>
            <person name="Rothfels C.J."/>
            <person name="Schneider L."/>
            <person name="Shu S."/>
            <person name="Stevenson D.W."/>
            <person name="Thummler F."/>
            <person name="Tillich M."/>
            <person name="Villarreal Aguilar J.C."/>
            <person name="Widiez T."/>
            <person name="Wong G.K."/>
            <person name="Wymore A."/>
            <person name="Zhang Y."/>
            <person name="Zimmer A.D."/>
            <person name="Quatrano R.S."/>
            <person name="Mayer K.F.X."/>
            <person name="Goodstein D."/>
            <person name="Casacuberta J.M."/>
            <person name="Vandepoele K."/>
            <person name="Reski R."/>
            <person name="Cuming A.C."/>
            <person name="Tuskan G.A."/>
            <person name="Maumus F."/>
            <person name="Salse J."/>
            <person name="Schmutz J."/>
            <person name="Rensing S.A."/>
        </authorList>
    </citation>
    <scope>NUCLEOTIDE SEQUENCE [LARGE SCALE GENOMIC DNA]</scope>
    <source>
        <strain evidence="5 6">cv. Gransden 2004</strain>
    </source>
</reference>
<evidence type="ECO:0000256" key="3">
    <source>
        <dbReference type="SAM" id="MobiDB-lite"/>
    </source>
</evidence>
<reference evidence="5" key="3">
    <citation type="submission" date="2020-12" db="UniProtKB">
        <authorList>
            <consortium name="EnsemblPlants"/>
        </authorList>
    </citation>
    <scope>IDENTIFICATION</scope>
</reference>
<feature type="region of interest" description="Disordered" evidence="3">
    <location>
        <begin position="97"/>
        <end position="129"/>
    </location>
</feature>
<dbReference type="EnsemblPlants" id="Pp3c17_9350V3.2">
    <property type="protein sequence ID" value="Pp3c17_9350V3.2"/>
    <property type="gene ID" value="Pp3c17_9350"/>
</dbReference>
<proteinExistence type="inferred from homology"/>
<reference evidence="4 6" key="1">
    <citation type="journal article" date="2008" name="Science">
        <title>The Physcomitrella genome reveals evolutionary insights into the conquest of land by plants.</title>
        <authorList>
            <person name="Rensing S."/>
            <person name="Lang D."/>
            <person name="Zimmer A."/>
            <person name="Terry A."/>
            <person name="Salamov A."/>
            <person name="Shapiro H."/>
            <person name="Nishiyama T."/>
            <person name="Perroud P.-F."/>
            <person name="Lindquist E."/>
            <person name="Kamisugi Y."/>
            <person name="Tanahashi T."/>
            <person name="Sakakibara K."/>
            <person name="Fujita T."/>
            <person name="Oishi K."/>
            <person name="Shin-I T."/>
            <person name="Kuroki Y."/>
            <person name="Toyoda A."/>
            <person name="Suzuki Y."/>
            <person name="Hashimoto A."/>
            <person name="Yamaguchi K."/>
            <person name="Sugano A."/>
            <person name="Kohara Y."/>
            <person name="Fujiyama A."/>
            <person name="Anterola A."/>
            <person name="Aoki S."/>
            <person name="Ashton N."/>
            <person name="Barbazuk W.B."/>
            <person name="Barker E."/>
            <person name="Bennetzen J."/>
            <person name="Bezanilla M."/>
            <person name="Blankenship R."/>
            <person name="Cho S.H."/>
            <person name="Dutcher S."/>
            <person name="Estelle M."/>
            <person name="Fawcett J.A."/>
            <person name="Gundlach H."/>
            <person name="Hanada K."/>
            <person name="Heyl A."/>
            <person name="Hicks K.A."/>
            <person name="Hugh J."/>
            <person name="Lohr M."/>
            <person name="Mayer K."/>
            <person name="Melkozernov A."/>
            <person name="Murata T."/>
            <person name="Nelson D."/>
            <person name="Pils B."/>
            <person name="Prigge M."/>
            <person name="Reiss B."/>
            <person name="Renner T."/>
            <person name="Rombauts S."/>
            <person name="Rushton P."/>
            <person name="Sanderfoot A."/>
            <person name="Schween G."/>
            <person name="Shiu S.-H."/>
            <person name="Stueber K."/>
            <person name="Theodoulou F.L."/>
            <person name="Tu H."/>
            <person name="Van de Peer Y."/>
            <person name="Verrier P.J."/>
            <person name="Waters E."/>
            <person name="Wood A."/>
            <person name="Yang L."/>
            <person name="Cove D."/>
            <person name="Cuming A."/>
            <person name="Hasebe M."/>
            <person name="Lucas S."/>
            <person name="Mishler D.B."/>
            <person name="Reski R."/>
            <person name="Grigoriev I."/>
            <person name="Quatrano R.S."/>
            <person name="Boore J.L."/>
        </authorList>
    </citation>
    <scope>NUCLEOTIDE SEQUENCE [LARGE SCALE GENOMIC DNA]</scope>
    <source>
        <strain evidence="5 6">cv. Gransden 2004</strain>
    </source>
</reference>
<accession>A0A2K1J389</accession>
<evidence type="ECO:0000313" key="5">
    <source>
        <dbReference type="EnsemblPlants" id="Pp3c17_9350V3.1"/>
    </source>
</evidence>
<dbReference type="AlphaFoldDB" id="A0A2K1J389"/>
<feature type="compositionally biased region" description="Acidic residues" evidence="3">
    <location>
        <begin position="117"/>
        <end position="129"/>
    </location>
</feature>
<feature type="compositionally biased region" description="Polar residues" evidence="3">
    <location>
        <begin position="223"/>
        <end position="247"/>
    </location>
</feature>
<keyword evidence="6" id="KW-1185">Reference proteome</keyword>
<dbReference type="GO" id="GO:0005516">
    <property type="term" value="F:calmodulin binding"/>
    <property type="evidence" value="ECO:0007669"/>
    <property type="project" value="UniProtKB-KW"/>
</dbReference>
<dbReference type="InterPro" id="IPR000048">
    <property type="entry name" value="IQ_motif_EF-hand-BS"/>
</dbReference>
<dbReference type="Pfam" id="PF00612">
    <property type="entry name" value="IQ"/>
    <property type="match status" value="1"/>
</dbReference>